<gene>
    <name evidence="2" type="ORF">IEC33019_1224</name>
</gene>
<dbReference type="EMBL" id="CP016634">
    <property type="protein sequence ID" value="ANY86792.1"/>
    <property type="molecule type" value="Genomic_DNA"/>
</dbReference>
<dbReference type="RefSeq" id="WP_070094018.1">
    <property type="nucleotide sequence ID" value="NZ_CP016634.1"/>
</dbReference>
<evidence type="ECO:0000256" key="1">
    <source>
        <dbReference type="SAM" id="SignalP"/>
    </source>
</evidence>
<organism evidence="2">
    <name type="scientific">Pseudomonas putida</name>
    <name type="common">Arthrobacter siderocapsulatus</name>
    <dbReference type="NCBI Taxonomy" id="303"/>
    <lineage>
        <taxon>Bacteria</taxon>
        <taxon>Pseudomonadati</taxon>
        <taxon>Pseudomonadota</taxon>
        <taxon>Gammaproteobacteria</taxon>
        <taxon>Pseudomonadales</taxon>
        <taxon>Pseudomonadaceae</taxon>
        <taxon>Pseudomonas</taxon>
    </lineage>
</organism>
<dbReference type="Pfam" id="PF10976">
    <property type="entry name" value="DUF2790"/>
    <property type="match status" value="1"/>
</dbReference>
<dbReference type="AlphaFoldDB" id="A0A1B2F3G3"/>
<dbReference type="Gene3D" id="2.30.140.50">
    <property type="entry name" value="Protein of unknown function DUF2790"/>
    <property type="match status" value="1"/>
</dbReference>
<feature type="signal peptide" evidence="1">
    <location>
        <begin position="1"/>
        <end position="19"/>
    </location>
</feature>
<dbReference type="InterPro" id="IPR021245">
    <property type="entry name" value="DUF2790"/>
</dbReference>
<accession>A0A1B2F3G3</accession>
<name>A0A1B2F3G3_PSEPU</name>
<evidence type="ECO:0008006" key="3">
    <source>
        <dbReference type="Google" id="ProtNLM"/>
    </source>
</evidence>
<sequence>MKTLAISCAALLLSLSAQASTHSQDRVQQSLAEHQNVIADYAAKRAKPMPDIQDYRYDMKLDIAKVVRQSKDPWTCNVIPRLMTFEDSQGRLQTIRYSVQSQCINNK</sequence>
<feature type="chain" id="PRO_5008536752" description="DUF2790 domain-containing protein" evidence="1">
    <location>
        <begin position="20"/>
        <end position="107"/>
    </location>
</feature>
<evidence type="ECO:0000313" key="2">
    <source>
        <dbReference type="EMBL" id="ANY86792.1"/>
    </source>
</evidence>
<protein>
    <recommendedName>
        <fullName evidence="3">DUF2790 domain-containing protein</fullName>
    </recommendedName>
</protein>
<reference evidence="2" key="1">
    <citation type="submission" date="2016-07" db="EMBL/GenBank/DDBJ databases">
        <title>New class B carbapenemase carried by novel plasmid in Pseudomonas putida enviromental strain in eastern Amazonia.</title>
        <authorList>
            <person name="Souza C.O."/>
            <person name="Lima K.V."/>
            <person name="Brasiliense D.M."/>
            <person name="Perez-Chaparro P.J."/>
            <person name="Mamizuka E.M."/>
            <person name="Lima M.O."/>
            <person name="Lima L.N."/>
            <person name="McCulloch J.A."/>
        </authorList>
    </citation>
    <scope>NUCLEOTIDE SEQUENCE [LARGE SCALE GENOMIC DNA]</scope>
    <source>
        <strain evidence="2">IEC33019</strain>
    </source>
</reference>
<keyword evidence="1" id="KW-0732">Signal</keyword>
<proteinExistence type="predicted"/>